<evidence type="ECO:0000256" key="2">
    <source>
        <dbReference type="ARBA" id="ARBA00022723"/>
    </source>
</evidence>
<dbReference type="Pfam" id="PF00172">
    <property type="entry name" value="Zn_clus"/>
    <property type="match status" value="1"/>
</dbReference>
<dbReference type="SMART" id="SM00906">
    <property type="entry name" value="Fungal_trans"/>
    <property type="match status" value="1"/>
</dbReference>
<evidence type="ECO:0000256" key="1">
    <source>
        <dbReference type="ARBA" id="ARBA00004123"/>
    </source>
</evidence>
<dbReference type="PANTHER" id="PTHR31001">
    <property type="entry name" value="UNCHARACTERIZED TRANSCRIPTIONAL REGULATORY PROTEIN"/>
    <property type="match status" value="1"/>
</dbReference>
<dbReference type="AlphaFoldDB" id="A0A8G0L8S5"/>
<dbReference type="InterPro" id="IPR001138">
    <property type="entry name" value="Zn2Cys6_DnaBD"/>
</dbReference>
<accession>A0A8G0L8S5</accession>
<dbReference type="PROSITE" id="PS50048">
    <property type="entry name" value="ZN2_CY6_FUNGAL_2"/>
    <property type="match status" value="1"/>
</dbReference>
<dbReference type="Gene3D" id="4.10.240.10">
    <property type="entry name" value="Zn(2)-C6 fungal-type DNA-binding domain"/>
    <property type="match status" value="1"/>
</dbReference>
<dbReference type="SMART" id="SM00066">
    <property type="entry name" value="GAL4"/>
    <property type="match status" value="1"/>
</dbReference>
<dbReference type="SUPFAM" id="SSF57701">
    <property type="entry name" value="Zn2/Cys6 DNA-binding domain"/>
    <property type="match status" value="1"/>
</dbReference>
<dbReference type="CDD" id="cd00067">
    <property type="entry name" value="GAL4"/>
    <property type="match status" value="1"/>
</dbReference>
<dbReference type="EMBL" id="CP075865">
    <property type="protein sequence ID" value="QYS97853.1"/>
    <property type="molecule type" value="Genomic_DNA"/>
</dbReference>
<proteinExistence type="predicted"/>
<evidence type="ECO:0000259" key="4">
    <source>
        <dbReference type="PROSITE" id="PS50048"/>
    </source>
</evidence>
<keyword evidence="6" id="KW-1185">Reference proteome</keyword>
<name>A0A8G0L8S5_9HYPO</name>
<keyword evidence="3" id="KW-0539">Nucleus</keyword>
<dbReference type="InterPro" id="IPR050613">
    <property type="entry name" value="Sec_Metabolite_Reg"/>
</dbReference>
<reference evidence="5 6" key="1">
    <citation type="journal article" date="2021" name="BMC Genomics">
        <title>Telomere-to-telomere genome assembly of asparaginase-producing Trichoderma simmonsii.</title>
        <authorList>
            <person name="Chung D."/>
            <person name="Kwon Y.M."/>
            <person name="Yang Y."/>
        </authorList>
    </citation>
    <scope>NUCLEOTIDE SEQUENCE [LARGE SCALE GENOMIC DNA]</scope>
    <source>
        <strain evidence="5 6">GH-Sj1</strain>
    </source>
</reference>
<dbReference type="GO" id="GO:0008270">
    <property type="term" value="F:zinc ion binding"/>
    <property type="evidence" value="ECO:0007669"/>
    <property type="project" value="InterPro"/>
</dbReference>
<organism evidence="5 6">
    <name type="scientific">Trichoderma simmonsii</name>
    <dbReference type="NCBI Taxonomy" id="1491479"/>
    <lineage>
        <taxon>Eukaryota</taxon>
        <taxon>Fungi</taxon>
        <taxon>Dikarya</taxon>
        <taxon>Ascomycota</taxon>
        <taxon>Pezizomycotina</taxon>
        <taxon>Sordariomycetes</taxon>
        <taxon>Hypocreomycetidae</taxon>
        <taxon>Hypocreales</taxon>
        <taxon>Hypocreaceae</taxon>
        <taxon>Trichoderma</taxon>
    </lineage>
</organism>
<dbReference type="PANTHER" id="PTHR31001:SF53">
    <property type="entry name" value="ZN(II)2CYS6 TRANSCRIPTION FACTOR (EUROFUNG)"/>
    <property type="match status" value="1"/>
</dbReference>
<gene>
    <name evidence="5" type="ORF">H0G86_005064</name>
</gene>
<dbReference type="CDD" id="cd12148">
    <property type="entry name" value="fungal_TF_MHR"/>
    <property type="match status" value="1"/>
</dbReference>
<dbReference type="InterPro" id="IPR007219">
    <property type="entry name" value="XnlR_reg_dom"/>
</dbReference>
<dbReference type="GO" id="GO:0005634">
    <property type="term" value="C:nucleus"/>
    <property type="evidence" value="ECO:0007669"/>
    <property type="project" value="UniProtKB-SubCell"/>
</dbReference>
<protein>
    <submittedName>
        <fullName evidence="5">Zn(2)-C6 fungal-type domain-containing protein</fullName>
    </submittedName>
</protein>
<sequence>MSDTVRRNGQLSSCEPCRKSKLRCDHGRPRCARCTRRRLTEQCFYHPAPMARRQRGESRVAAALQVIVPADATQRPLETLTEVSSLTALSSSSSSSLPTSSSATSISAPFDLATGLVTMQTSVLSPIEAGQTTSSRQYPSLTRTGVSRLQQPFHANSSLVREGEDILQLLLEQYSHPDLEELVNNWYTDLGDSPVGGPLAKAAWRAIQSNLQNLHSSRLLNRLQATSRDIFEHTSRPLNMPTTAADGAIEKELCAIRWETVGIYFALIGMVIASAQSPSTSFSGRQWFGDRKATSSDAFDACMRCEALCNRVGQMNDLSVWLAVLATTLSTWCFGDDSCQAWRLMGNLSSTIFALNYHKGFRDDMNAPAYLIELRKRAMALSHELDKSLATFVGRPPRLNKSYCTIQLPLDLSDSVIVGPAELLALQISRLDGDGWNKDMCVHPASRQRAIVWLSSIREEILELSLGTITQDLVHEAREILTRASSTWETMPHFMQYEPSLWGRTAPSTIIMLLSLKLEYLYSKFLLYKMLVNQSSSHRHALIQISHETLGLVLSVMKKRDVIGSHRIDLEWTIVFYAMPCASVLILELFRLASLPKPQPSVALNRSTIIQDISVLISCCDWLTESGKGNYELCKQAQSIFSKALDQILNNEMPLTRPMPTSPTVSINDALSAKLPEVQNLDTITQDLQWAAWLDTVDFQGEPWLEMLKPPTNFFGDLDDYCY</sequence>
<dbReference type="GO" id="GO:0003677">
    <property type="term" value="F:DNA binding"/>
    <property type="evidence" value="ECO:0007669"/>
    <property type="project" value="InterPro"/>
</dbReference>
<evidence type="ECO:0000313" key="6">
    <source>
        <dbReference type="Proteomes" id="UP000826661"/>
    </source>
</evidence>
<dbReference type="GO" id="GO:0006351">
    <property type="term" value="P:DNA-templated transcription"/>
    <property type="evidence" value="ECO:0007669"/>
    <property type="project" value="InterPro"/>
</dbReference>
<feature type="domain" description="Zn(2)-C6 fungal-type" evidence="4">
    <location>
        <begin position="13"/>
        <end position="45"/>
    </location>
</feature>
<dbReference type="Proteomes" id="UP000826661">
    <property type="component" value="Chromosome II"/>
</dbReference>
<dbReference type="InterPro" id="IPR036864">
    <property type="entry name" value="Zn2-C6_fun-type_DNA-bd_sf"/>
</dbReference>
<evidence type="ECO:0000313" key="5">
    <source>
        <dbReference type="EMBL" id="QYS97853.1"/>
    </source>
</evidence>
<evidence type="ECO:0000256" key="3">
    <source>
        <dbReference type="ARBA" id="ARBA00023242"/>
    </source>
</evidence>
<dbReference type="GO" id="GO:0000981">
    <property type="term" value="F:DNA-binding transcription factor activity, RNA polymerase II-specific"/>
    <property type="evidence" value="ECO:0007669"/>
    <property type="project" value="InterPro"/>
</dbReference>
<keyword evidence="2" id="KW-0479">Metal-binding</keyword>
<comment type="subcellular location">
    <subcellularLocation>
        <location evidence="1">Nucleus</location>
    </subcellularLocation>
</comment>
<dbReference type="PROSITE" id="PS00463">
    <property type="entry name" value="ZN2_CY6_FUNGAL_1"/>
    <property type="match status" value="1"/>
</dbReference>